<accession>A0A4P9X2F4</accession>
<dbReference type="InterPro" id="IPR009737">
    <property type="entry name" value="Aim32/Apd1-like"/>
</dbReference>
<dbReference type="PANTHER" id="PTHR31902:SF14">
    <property type="entry name" value="ACTIN PATCHES DISTAL PROTEIN 1"/>
    <property type="match status" value="1"/>
</dbReference>
<evidence type="ECO:0000313" key="3">
    <source>
        <dbReference type="Proteomes" id="UP000274922"/>
    </source>
</evidence>
<sequence>MFSLLKEKLGLGPAPAAAPEPNWTDADPCAACLMPCEAPAASISKGMLKTISPPDEMHAAGVKPHSRHILFRGGQAKAWPGHLEEADGDSVGRVLVTAFAKVDAAPPRRRPSSAGSSAGELSGDVATAGSGAVRKTFINCIENAAASGAAAAAAAPSATSPSAAVATNDYDATNCVEVWCFPERLYFPHLDAAQVPLVAKAIGEYAAIPAGVAYTQFPTHPLALLTGTDPLARDATTPRPRFWIGICGHMKRDKRCGVIGPMLADTFRRQLPRYHLDGSVEVFLTSHYGGHKFAGNLIIFSTIDALNGVWYGRVTPECVQGIIEQTLLQGKVFQTLYRGRMNQQASPMQW</sequence>
<dbReference type="PANTHER" id="PTHR31902">
    <property type="entry name" value="ACTIN PATCHES DISTAL PROTEIN 1"/>
    <property type="match status" value="1"/>
</dbReference>
<evidence type="ECO:0000313" key="2">
    <source>
        <dbReference type="EMBL" id="RKO99338.1"/>
    </source>
</evidence>
<dbReference type="AlphaFoldDB" id="A0A4P9X2F4"/>
<dbReference type="Proteomes" id="UP000274922">
    <property type="component" value="Unassembled WGS sequence"/>
</dbReference>
<dbReference type="CDD" id="cd03062">
    <property type="entry name" value="TRX_Fd_Sucrase"/>
    <property type="match status" value="1"/>
</dbReference>
<dbReference type="InterPro" id="IPR036249">
    <property type="entry name" value="Thioredoxin-like_sf"/>
</dbReference>
<organism evidence="2 3">
    <name type="scientific">Caulochytrium protostelioides</name>
    <dbReference type="NCBI Taxonomy" id="1555241"/>
    <lineage>
        <taxon>Eukaryota</taxon>
        <taxon>Fungi</taxon>
        <taxon>Fungi incertae sedis</taxon>
        <taxon>Chytridiomycota</taxon>
        <taxon>Chytridiomycota incertae sedis</taxon>
        <taxon>Chytridiomycetes</taxon>
        <taxon>Caulochytriales</taxon>
        <taxon>Caulochytriaceae</taxon>
        <taxon>Caulochytrium</taxon>
    </lineage>
</organism>
<protein>
    <recommendedName>
        <fullName evidence="4">Sucraseferredoxin-like protein</fullName>
    </recommendedName>
</protein>
<dbReference type="OrthoDB" id="10253744at2759"/>
<dbReference type="EMBL" id="ML014294">
    <property type="protein sequence ID" value="RKO99338.1"/>
    <property type="molecule type" value="Genomic_DNA"/>
</dbReference>
<evidence type="ECO:0000256" key="1">
    <source>
        <dbReference type="SAM" id="MobiDB-lite"/>
    </source>
</evidence>
<dbReference type="STRING" id="1555241.A0A4P9X2F4"/>
<gene>
    <name evidence="2" type="ORF">CXG81DRAFT_27891</name>
</gene>
<name>A0A4P9X2F4_9FUNG</name>
<proteinExistence type="predicted"/>
<dbReference type="SUPFAM" id="SSF52833">
    <property type="entry name" value="Thioredoxin-like"/>
    <property type="match status" value="1"/>
</dbReference>
<keyword evidence="3" id="KW-1185">Reference proteome</keyword>
<dbReference type="Gene3D" id="3.40.30.10">
    <property type="entry name" value="Glutaredoxin"/>
    <property type="match status" value="1"/>
</dbReference>
<feature type="region of interest" description="Disordered" evidence="1">
    <location>
        <begin position="106"/>
        <end position="125"/>
    </location>
</feature>
<reference evidence="3" key="1">
    <citation type="journal article" date="2018" name="Nat. Microbiol.">
        <title>Leveraging single-cell genomics to expand the fungal tree of life.</title>
        <authorList>
            <person name="Ahrendt S.R."/>
            <person name="Quandt C.A."/>
            <person name="Ciobanu D."/>
            <person name="Clum A."/>
            <person name="Salamov A."/>
            <person name="Andreopoulos B."/>
            <person name="Cheng J.F."/>
            <person name="Woyke T."/>
            <person name="Pelin A."/>
            <person name="Henrissat B."/>
            <person name="Reynolds N.K."/>
            <person name="Benny G.L."/>
            <person name="Smith M.E."/>
            <person name="James T.Y."/>
            <person name="Grigoriev I.V."/>
        </authorList>
    </citation>
    <scope>NUCLEOTIDE SEQUENCE [LARGE SCALE GENOMIC DNA]</scope>
    <source>
        <strain evidence="3">ATCC 52028</strain>
    </source>
</reference>
<evidence type="ECO:0008006" key="4">
    <source>
        <dbReference type="Google" id="ProtNLM"/>
    </source>
</evidence>
<dbReference type="Pfam" id="PF06999">
    <property type="entry name" value="Suc_Fer-like"/>
    <property type="match status" value="1"/>
</dbReference>